<accession>A0ABZ2FXY9</accession>
<dbReference type="EMBL" id="CP145723">
    <property type="protein sequence ID" value="WWM68890.1"/>
    <property type="molecule type" value="Genomic_DNA"/>
</dbReference>
<proteinExistence type="predicted"/>
<sequence length="145" mass="14609">MPAIQTNYSENIRASVPGHIPDMTPADLVSRTVQDAAGLGFGLPVFQGTTDKSVRAFAAGDTAAKFVGVSVLDRSAGGPNGYLQYESARILLTGPISVTATVAVAAGDPVTVSAAGFSNTGGITVPNARWDTSGAAGAVANIFIK</sequence>
<reference evidence="1 3" key="1">
    <citation type="submission" date="2024-02" db="EMBL/GenBank/DDBJ databases">
        <title>The whole genome sequence of Pseudomonas benzopyrenica MLY92.</title>
        <authorList>
            <person name="Liu Y."/>
        </authorList>
    </citation>
    <scope>NUCLEOTIDE SEQUENCE [LARGE SCALE GENOMIC DNA]</scope>
    <source>
        <strain evidence="1 3">MLY92</strain>
    </source>
</reference>
<dbReference type="InterPro" id="IPR054438">
    <property type="entry name" value="Struct_cement_gp24/gp6"/>
</dbReference>
<evidence type="ECO:0000313" key="3">
    <source>
        <dbReference type="Proteomes" id="UP001372714"/>
    </source>
</evidence>
<organism evidence="1 3">
    <name type="scientific">Pseudomonas benzopyrenica</name>
    <dbReference type="NCBI Taxonomy" id="2993566"/>
    <lineage>
        <taxon>Bacteria</taxon>
        <taxon>Pseudomonadati</taxon>
        <taxon>Pseudomonadota</taxon>
        <taxon>Gammaproteobacteria</taxon>
        <taxon>Pseudomonadales</taxon>
        <taxon>Pseudomonadaceae</taxon>
        <taxon>Pseudomonas</taxon>
    </lineage>
</organism>
<protein>
    <recommendedName>
        <fullName evidence="4">Bacteriophage lambda head decoration protein D</fullName>
    </recommendedName>
</protein>
<dbReference type="EMBL" id="CP145723">
    <property type="protein sequence ID" value="WWM68583.1"/>
    <property type="molecule type" value="Genomic_DNA"/>
</dbReference>
<dbReference type="Proteomes" id="UP001372714">
    <property type="component" value="Chromosome"/>
</dbReference>
<name>A0ABZ2FXY9_9PSED</name>
<evidence type="ECO:0000313" key="2">
    <source>
        <dbReference type="EMBL" id="WWM68890.1"/>
    </source>
</evidence>
<evidence type="ECO:0000313" key="1">
    <source>
        <dbReference type="EMBL" id="WWM68583.1"/>
    </source>
</evidence>
<dbReference type="RefSeq" id="WP_338546867.1">
    <property type="nucleotide sequence ID" value="NZ_CP145723.1"/>
</dbReference>
<gene>
    <name evidence="1" type="ORF">V6W80_10040</name>
    <name evidence="2" type="ORF">V6W80_11650</name>
</gene>
<dbReference type="Pfam" id="PF22758">
    <property type="entry name" value="Phage_cement"/>
    <property type="match status" value="1"/>
</dbReference>
<evidence type="ECO:0008006" key="4">
    <source>
        <dbReference type="Google" id="ProtNLM"/>
    </source>
</evidence>
<keyword evidence="3" id="KW-1185">Reference proteome</keyword>